<dbReference type="GO" id="GO:0016787">
    <property type="term" value="F:hydrolase activity"/>
    <property type="evidence" value="ECO:0007669"/>
    <property type="project" value="UniProtKB-KW"/>
</dbReference>
<evidence type="ECO:0000256" key="1">
    <source>
        <dbReference type="ARBA" id="ARBA00022741"/>
    </source>
</evidence>
<dbReference type="InterPro" id="IPR029000">
    <property type="entry name" value="Cyclophilin-like_dom_sf"/>
</dbReference>
<name>A0ABQ3IYS1_9GAMM</name>
<dbReference type="InterPro" id="IPR052708">
    <property type="entry name" value="PxpC"/>
</dbReference>
<dbReference type="SMART" id="SM00797">
    <property type="entry name" value="AHS2"/>
    <property type="match status" value="1"/>
</dbReference>
<dbReference type="InterPro" id="IPR003778">
    <property type="entry name" value="CT_A_B"/>
</dbReference>
<comment type="caution">
    <text evidence="5">The sequence shown here is derived from an EMBL/GenBank/DDBJ whole genome shotgun (WGS) entry which is preliminary data.</text>
</comment>
<organism evidence="5 6">
    <name type="scientific">Thalassotalea profundi</name>
    <dbReference type="NCBI Taxonomy" id="2036687"/>
    <lineage>
        <taxon>Bacteria</taxon>
        <taxon>Pseudomonadati</taxon>
        <taxon>Pseudomonadota</taxon>
        <taxon>Gammaproteobacteria</taxon>
        <taxon>Alteromonadales</taxon>
        <taxon>Colwelliaceae</taxon>
        <taxon>Thalassotalea</taxon>
    </lineage>
</organism>
<evidence type="ECO:0000313" key="6">
    <source>
        <dbReference type="Proteomes" id="UP000626370"/>
    </source>
</evidence>
<accession>A0ABQ3IYS1</accession>
<protein>
    <submittedName>
        <fullName evidence="5">Allophanate hydrolase</fullName>
    </submittedName>
</protein>
<reference evidence="6" key="1">
    <citation type="journal article" date="2019" name="Int. J. Syst. Evol. Microbiol.">
        <title>The Global Catalogue of Microorganisms (GCM) 10K type strain sequencing project: providing services to taxonomists for standard genome sequencing and annotation.</title>
        <authorList>
            <consortium name="The Broad Institute Genomics Platform"/>
            <consortium name="The Broad Institute Genome Sequencing Center for Infectious Disease"/>
            <person name="Wu L."/>
            <person name="Ma J."/>
        </authorList>
    </citation>
    <scope>NUCLEOTIDE SEQUENCE [LARGE SCALE GENOMIC DNA]</scope>
    <source>
        <strain evidence="6">CGMCC 1.15922</strain>
    </source>
</reference>
<keyword evidence="3" id="KW-0067">ATP-binding</keyword>
<evidence type="ECO:0000259" key="4">
    <source>
        <dbReference type="SMART" id="SM00797"/>
    </source>
</evidence>
<gene>
    <name evidence="5" type="primary">ybgK</name>
    <name evidence="5" type="ORF">GCM10011501_30350</name>
</gene>
<keyword evidence="1" id="KW-0547">Nucleotide-binding</keyword>
<evidence type="ECO:0000256" key="2">
    <source>
        <dbReference type="ARBA" id="ARBA00022801"/>
    </source>
</evidence>
<keyword evidence="6" id="KW-1185">Reference proteome</keyword>
<dbReference type="NCBIfam" id="TIGR00724">
    <property type="entry name" value="urea_amlyse_rel"/>
    <property type="match status" value="1"/>
</dbReference>
<feature type="domain" description="Carboxyltransferase" evidence="4">
    <location>
        <begin position="25"/>
        <end position="305"/>
    </location>
</feature>
<proteinExistence type="predicted"/>
<dbReference type="EMBL" id="BNAH01000013">
    <property type="protein sequence ID" value="GHE98720.1"/>
    <property type="molecule type" value="Genomic_DNA"/>
</dbReference>
<dbReference type="RefSeq" id="WP_189379101.1">
    <property type="nucleotide sequence ID" value="NZ_BNAH01000013.1"/>
</dbReference>
<evidence type="ECO:0000313" key="5">
    <source>
        <dbReference type="EMBL" id="GHE98720.1"/>
    </source>
</evidence>
<dbReference type="Pfam" id="PF02626">
    <property type="entry name" value="CT_A_B"/>
    <property type="match status" value="1"/>
</dbReference>
<dbReference type="PANTHER" id="PTHR43309:SF4">
    <property type="entry name" value="CARBOXYLTRANSFERASE DOMAIN-CONTAINING PROTEIN"/>
    <property type="match status" value="1"/>
</dbReference>
<dbReference type="Gene3D" id="2.40.100.10">
    <property type="entry name" value="Cyclophilin-like"/>
    <property type="match status" value="1"/>
</dbReference>
<sequence length="315" mass="34121">MNSFIVKSPGILTLFQDSGRSGFYHLGLTNGGPLDSNAFKWANRLCGNSLGTCALEVSMGGLELESQVDTLIAITGANMALTINSKPQELWRTHHIKSGDTISLAYASHGVRSYLAVAGGFTIAPQFGSRSTVCREGVGGLNGDKIAKGDVLPCAPFKSDNFSYDQMLPKKLHPIYHDHVTLRTVPSYQQQHFSSVQQRLFYSSEYGVSQLNDRMGYRLSGQKITSDIQGILSEGICSGAIQIPADGQPIVLLNDRQTIGGYPKIGAVISADTSKLAQLSAGQKVNFEAISMECAHNIHHLTSHLFKQTQLERCS</sequence>
<dbReference type="SUPFAM" id="SSF50891">
    <property type="entry name" value="Cyclophilin-like"/>
    <property type="match status" value="1"/>
</dbReference>
<dbReference type="Proteomes" id="UP000626370">
    <property type="component" value="Unassembled WGS sequence"/>
</dbReference>
<dbReference type="PANTHER" id="PTHR43309">
    <property type="entry name" value="5-OXOPROLINASE SUBUNIT C"/>
    <property type="match status" value="1"/>
</dbReference>
<keyword evidence="2 5" id="KW-0378">Hydrolase</keyword>
<evidence type="ECO:0000256" key="3">
    <source>
        <dbReference type="ARBA" id="ARBA00022840"/>
    </source>
</evidence>